<organism evidence="2 3">
    <name type="scientific">Ramlibacter algicola</name>
    <dbReference type="NCBI Taxonomy" id="2795217"/>
    <lineage>
        <taxon>Bacteria</taxon>
        <taxon>Pseudomonadati</taxon>
        <taxon>Pseudomonadota</taxon>
        <taxon>Betaproteobacteria</taxon>
        <taxon>Burkholderiales</taxon>
        <taxon>Comamonadaceae</taxon>
        <taxon>Ramlibacter</taxon>
    </lineage>
</organism>
<sequence>MSRSRLSHACLLVLPLLHACASSEPVVPEARELLDTVRADAARRSNVAASQVRVLKVDSVTWRDGSLGCPRPGVLATQALVPGWRIQVEAGGHALDYHASRRGGFLACPAGRAQDPLPSGRD</sequence>
<evidence type="ECO:0000313" key="2">
    <source>
        <dbReference type="EMBL" id="MBK0391880.1"/>
    </source>
</evidence>
<feature type="signal peptide" evidence="1">
    <location>
        <begin position="1"/>
        <end position="21"/>
    </location>
</feature>
<reference evidence="2" key="1">
    <citation type="submission" date="2020-12" db="EMBL/GenBank/DDBJ databases">
        <title>Ramlibacter sp. nov., isolated from a freshwater alga, Cryptomonas.</title>
        <authorList>
            <person name="Kim H.M."/>
            <person name="Jeon C.O."/>
        </authorList>
    </citation>
    <scope>NUCLEOTIDE SEQUENCE</scope>
    <source>
        <strain evidence="2">CrO1</strain>
    </source>
</reference>
<evidence type="ECO:0008006" key="4">
    <source>
        <dbReference type="Google" id="ProtNLM"/>
    </source>
</evidence>
<dbReference type="RefSeq" id="WP_200786775.1">
    <property type="nucleotide sequence ID" value="NZ_JAEDAO010000001.1"/>
</dbReference>
<dbReference type="Proteomes" id="UP000617041">
    <property type="component" value="Unassembled WGS sequence"/>
</dbReference>
<keyword evidence="1" id="KW-0732">Signal</keyword>
<accession>A0A934PWP7</accession>
<dbReference type="EMBL" id="JAEDAO010000001">
    <property type="protein sequence ID" value="MBK0391880.1"/>
    <property type="molecule type" value="Genomic_DNA"/>
</dbReference>
<comment type="caution">
    <text evidence="2">The sequence shown here is derived from an EMBL/GenBank/DDBJ whole genome shotgun (WGS) entry which is preliminary data.</text>
</comment>
<name>A0A934PWP7_9BURK</name>
<gene>
    <name evidence="2" type="ORF">I8E28_04705</name>
</gene>
<protein>
    <recommendedName>
        <fullName evidence="4">Lipoprotein</fullName>
    </recommendedName>
</protein>
<keyword evidence="3" id="KW-1185">Reference proteome</keyword>
<proteinExistence type="predicted"/>
<evidence type="ECO:0000256" key="1">
    <source>
        <dbReference type="SAM" id="SignalP"/>
    </source>
</evidence>
<evidence type="ECO:0000313" key="3">
    <source>
        <dbReference type="Proteomes" id="UP000617041"/>
    </source>
</evidence>
<dbReference type="AlphaFoldDB" id="A0A934PWP7"/>
<feature type="chain" id="PRO_5036921101" description="Lipoprotein" evidence="1">
    <location>
        <begin position="22"/>
        <end position="122"/>
    </location>
</feature>